<organism evidence="1 2">
    <name type="scientific">Zopfia rhizophila CBS 207.26</name>
    <dbReference type="NCBI Taxonomy" id="1314779"/>
    <lineage>
        <taxon>Eukaryota</taxon>
        <taxon>Fungi</taxon>
        <taxon>Dikarya</taxon>
        <taxon>Ascomycota</taxon>
        <taxon>Pezizomycotina</taxon>
        <taxon>Dothideomycetes</taxon>
        <taxon>Dothideomycetes incertae sedis</taxon>
        <taxon>Zopfiaceae</taxon>
        <taxon>Zopfia</taxon>
    </lineage>
</organism>
<proteinExistence type="predicted"/>
<dbReference type="EMBL" id="ML994648">
    <property type="protein sequence ID" value="KAF2182355.1"/>
    <property type="molecule type" value="Genomic_DNA"/>
</dbReference>
<evidence type="ECO:0008006" key="3">
    <source>
        <dbReference type="Google" id="ProtNLM"/>
    </source>
</evidence>
<reference evidence="1" key="1">
    <citation type="journal article" date="2020" name="Stud. Mycol.">
        <title>101 Dothideomycetes genomes: a test case for predicting lifestyles and emergence of pathogens.</title>
        <authorList>
            <person name="Haridas S."/>
            <person name="Albert R."/>
            <person name="Binder M."/>
            <person name="Bloem J."/>
            <person name="Labutti K."/>
            <person name="Salamov A."/>
            <person name="Andreopoulos B."/>
            <person name="Baker S."/>
            <person name="Barry K."/>
            <person name="Bills G."/>
            <person name="Bluhm B."/>
            <person name="Cannon C."/>
            <person name="Castanera R."/>
            <person name="Culley D."/>
            <person name="Daum C."/>
            <person name="Ezra D."/>
            <person name="Gonzalez J."/>
            <person name="Henrissat B."/>
            <person name="Kuo A."/>
            <person name="Liang C."/>
            <person name="Lipzen A."/>
            <person name="Lutzoni F."/>
            <person name="Magnuson J."/>
            <person name="Mondo S."/>
            <person name="Nolan M."/>
            <person name="Ohm R."/>
            <person name="Pangilinan J."/>
            <person name="Park H.-J."/>
            <person name="Ramirez L."/>
            <person name="Alfaro M."/>
            <person name="Sun H."/>
            <person name="Tritt A."/>
            <person name="Yoshinaga Y."/>
            <person name="Zwiers L.-H."/>
            <person name="Turgeon B."/>
            <person name="Goodwin S."/>
            <person name="Spatafora J."/>
            <person name="Crous P."/>
            <person name="Grigoriev I."/>
        </authorList>
    </citation>
    <scope>NUCLEOTIDE SEQUENCE</scope>
    <source>
        <strain evidence="1">CBS 207.26</strain>
    </source>
</reference>
<accession>A0A6A6DUA5</accession>
<keyword evidence="2" id="KW-1185">Reference proteome</keyword>
<protein>
    <recommendedName>
        <fullName evidence="3">Heterokaryon incompatibility domain-containing protein</fullName>
    </recommendedName>
</protein>
<dbReference type="PANTHER" id="PTHR33112">
    <property type="entry name" value="DOMAIN PROTEIN, PUTATIVE-RELATED"/>
    <property type="match status" value="1"/>
</dbReference>
<evidence type="ECO:0000313" key="1">
    <source>
        <dbReference type="EMBL" id="KAF2182355.1"/>
    </source>
</evidence>
<dbReference type="Proteomes" id="UP000800200">
    <property type="component" value="Unassembled WGS sequence"/>
</dbReference>
<dbReference type="PANTHER" id="PTHR33112:SF16">
    <property type="entry name" value="HETEROKARYON INCOMPATIBILITY DOMAIN-CONTAINING PROTEIN"/>
    <property type="match status" value="1"/>
</dbReference>
<sequence length="508" mass="56795">MDTPRRHTDAGVAEILEIEEQNPDIAGRADYLQQAPFQQCIICKTLAFNALAARVNGSWGQKHHENRPEDHLSANSESGRFSDLDEFSASGNIKLLKTNGNTSKYIALSHCWGGYGDQEDHLSSAENTDAGFLRPRERRRYLGTKLCPIPNFPDHWIWVRWPASDLIWSTDESLGRLWSRGWAFQELVLPSRVLEYSALQLVMWISGHPEVANSSKNVASAHPMFPDDPNSEPASIYRRWYDLVEGYSARDLTNEWDKLPAISELARKIQEISGDCYLVGIWKNDLAFGLCWRARGKKLTPPASFVAPSWSWASAQGAVTYGPKEGQDYSGVLVGFAVAADPLNPFGEVTSGSLKVTGQIRTFEIPNNTVWVKEEWDYDAEKKKTWLEDHDTTEPTWGCIYNFSLATQEAISNPRGTGICAASFDTGLSEDACTVYLLQLKVSKENVLPRDASDPFVPDGIVLQRLEPDGQTYRRIGTYGIVDAMAAWMEGPESTTLLGWYQSTITII</sequence>
<dbReference type="AlphaFoldDB" id="A0A6A6DUA5"/>
<dbReference type="OrthoDB" id="3486565at2759"/>
<gene>
    <name evidence="1" type="ORF">K469DRAFT_752157</name>
</gene>
<name>A0A6A6DUA5_9PEZI</name>
<evidence type="ECO:0000313" key="2">
    <source>
        <dbReference type="Proteomes" id="UP000800200"/>
    </source>
</evidence>